<proteinExistence type="predicted"/>
<protein>
    <recommendedName>
        <fullName evidence="13">PspC domain-containing protein</fullName>
    </recommendedName>
</protein>
<name>A0ABP8FC38_9BACT</name>
<dbReference type="PANTHER" id="PTHR33885:SF3">
    <property type="entry name" value="PHAGE SHOCK PROTEIN C"/>
    <property type="match status" value="1"/>
</dbReference>
<reference evidence="12" key="1">
    <citation type="journal article" date="2019" name="Int. J. Syst. Evol. Microbiol.">
        <title>The Global Catalogue of Microorganisms (GCM) 10K type strain sequencing project: providing services to taxonomists for standard genome sequencing and annotation.</title>
        <authorList>
            <consortium name="The Broad Institute Genomics Platform"/>
            <consortium name="The Broad Institute Genome Sequencing Center for Infectious Disease"/>
            <person name="Wu L."/>
            <person name="Ma J."/>
        </authorList>
    </citation>
    <scope>NUCLEOTIDE SEQUENCE [LARGE SCALE GENOMIC DNA]</scope>
    <source>
        <strain evidence="12">JCM 17664</strain>
    </source>
</reference>
<keyword evidence="2" id="KW-1003">Cell membrane</keyword>
<feature type="transmembrane region" description="Helical" evidence="7">
    <location>
        <begin position="417"/>
        <end position="441"/>
    </location>
</feature>
<comment type="caution">
    <text evidence="11">The sequence shown here is derived from an EMBL/GenBank/DDBJ whole genome shotgun (WGS) entry which is preliminary data.</text>
</comment>
<evidence type="ECO:0000256" key="7">
    <source>
        <dbReference type="SAM" id="Phobius"/>
    </source>
</evidence>
<evidence type="ECO:0000256" key="3">
    <source>
        <dbReference type="ARBA" id="ARBA00022692"/>
    </source>
</evidence>
<evidence type="ECO:0000313" key="12">
    <source>
        <dbReference type="Proteomes" id="UP001501207"/>
    </source>
</evidence>
<feature type="domain" description="PspC-related transmembrane region" evidence="9">
    <location>
        <begin position="322"/>
        <end position="444"/>
    </location>
</feature>
<evidence type="ECO:0000256" key="1">
    <source>
        <dbReference type="ARBA" id="ARBA00004162"/>
    </source>
</evidence>
<evidence type="ECO:0000313" key="11">
    <source>
        <dbReference type="EMBL" id="GAA4300162.1"/>
    </source>
</evidence>
<dbReference type="InterPro" id="IPR054321">
    <property type="entry name" value="PspC-rel_TM"/>
</dbReference>
<evidence type="ECO:0000259" key="9">
    <source>
        <dbReference type="Pfam" id="PF22571"/>
    </source>
</evidence>
<gene>
    <name evidence="11" type="ORF">GCM10023143_00880</name>
</gene>
<dbReference type="EMBL" id="BAABFN010000001">
    <property type="protein sequence ID" value="GAA4300162.1"/>
    <property type="molecule type" value="Genomic_DNA"/>
</dbReference>
<feature type="transmembrane region" description="Helical" evidence="7">
    <location>
        <begin position="229"/>
        <end position="255"/>
    </location>
</feature>
<dbReference type="RefSeq" id="WP_344973587.1">
    <property type="nucleotide sequence ID" value="NZ_BAABFN010000001.1"/>
</dbReference>
<dbReference type="PANTHER" id="PTHR33885">
    <property type="entry name" value="PHAGE SHOCK PROTEIN C"/>
    <property type="match status" value="1"/>
</dbReference>
<dbReference type="InterPro" id="IPR052027">
    <property type="entry name" value="PspC"/>
</dbReference>
<feature type="transmembrane region" description="Helical" evidence="7">
    <location>
        <begin position="136"/>
        <end position="163"/>
    </location>
</feature>
<feature type="domain" description="PspC-related ToastRack" evidence="10">
    <location>
        <begin position="491"/>
        <end position="614"/>
    </location>
</feature>
<sequence length="691" mass="77098">MKKIININLSSRLIPIEDTAYELLKNYLESLKRHFSREEGGEEIISDIESRIAEIFQEKLKKGAHCITDEDVSAMVATMGRPEQLEEETATEPQEKQHGPDEQAFVTGRRLMRNENDKVLGGVCSGIAAFYRIDPVIVRVITILLSLAWGTGVLVYILLWILLPSTRTQVNPVRRRLYRNPDHRVLGGVCSGLAGYFNLDAVVVRLIFVAPLFGVILFSILRHGPFWGIFPFFFSLFVGLLPTAVVVYLVLWIAVPKAVTITEKLEMRGEKVDLQAISNARKGDTTEKKSEVGAGEADVEADAAVTSGPAASSYYYPPRQRNGLGEIVLFCLKAIGFLLLGFVLLVLCAVLIGLAGGFMGASIFSGGIFPFRGILLHSFLQQFLAWPAILLTLGIPVVAIIWLLIRLITGFRPKSNIVGWTLTLLWVAGLICAIWLCISVARDFQMSFRENTPVPVTQPSGNRFVIRQAETNSFIGGGSIFGDRIRIADDTVFFNSVRLKVEKSSTDSFMVELVRFSNGHSVSQARMLAEQLSYGITQQDSVLLLAPGYALPSGSPFRNQRIAVKIMVPVGKEIFIGDDMRLNRWGNYWNNDWDDNWDRWDDNTLYRMTPEGLKKAEEIEIPEAPEQPEHPEAPEAPEHARKPARNVKYHEDHPAPPADEEGRAEQDATRSTRITMDGFSETFNALFALQD</sequence>
<feature type="compositionally biased region" description="Basic and acidic residues" evidence="6">
    <location>
        <begin position="627"/>
        <end position="641"/>
    </location>
</feature>
<feature type="region of interest" description="Disordered" evidence="6">
    <location>
        <begin position="83"/>
        <end position="102"/>
    </location>
</feature>
<evidence type="ECO:0000256" key="4">
    <source>
        <dbReference type="ARBA" id="ARBA00022989"/>
    </source>
</evidence>
<comment type="subcellular location">
    <subcellularLocation>
        <location evidence="1">Cell membrane</location>
        <topology evidence="1">Single-pass membrane protein</topology>
    </subcellularLocation>
</comment>
<evidence type="ECO:0000256" key="2">
    <source>
        <dbReference type="ARBA" id="ARBA00022475"/>
    </source>
</evidence>
<dbReference type="Pfam" id="PF04024">
    <property type="entry name" value="PspC"/>
    <property type="match status" value="2"/>
</dbReference>
<feature type="region of interest" description="Disordered" evidence="6">
    <location>
        <begin position="623"/>
        <end position="677"/>
    </location>
</feature>
<evidence type="ECO:0000256" key="5">
    <source>
        <dbReference type="ARBA" id="ARBA00023136"/>
    </source>
</evidence>
<keyword evidence="3 7" id="KW-0812">Transmembrane</keyword>
<evidence type="ECO:0000256" key="6">
    <source>
        <dbReference type="SAM" id="MobiDB-lite"/>
    </source>
</evidence>
<feature type="transmembrane region" description="Helical" evidence="7">
    <location>
        <begin position="327"/>
        <end position="352"/>
    </location>
</feature>
<evidence type="ECO:0000259" key="8">
    <source>
        <dbReference type="Pfam" id="PF04024"/>
    </source>
</evidence>
<keyword evidence="5 7" id="KW-0472">Membrane</keyword>
<evidence type="ECO:0008006" key="13">
    <source>
        <dbReference type="Google" id="ProtNLM"/>
    </source>
</evidence>
<feature type="compositionally biased region" description="Basic and acidic residues" evidence="6">
    <location>
        <begin position="648"/>
        <end position="670"/>
    </location>
</feature>
<feature type="transmembrane region" description="Helical" evidence="7">
    <location>
        <begin position="358"/>
        <end position="376"/>
    </location>
</feature>
<dbReference type="InterPro" id="IPR007168">
    <property type="entry name" value="Phageshock_PspC_N"/>
</dbReference>
<feature type="transmembrane region" description="Helical" evidence="7">
    <location>
        <begin position="383"/>
        <end position="405"/>
    </location>
</feature>
<dbReference type="Proteomes" id="UP001501207">
    <property type="component" value="Unassembled WGS sequence"/>
</dbReference>
<feature type="domain" description="Phage shock protein PspC N-terminal" evidence="8">
    <location>
        <begin position="109"/>
        <end position="165"/>
    </location>
</feature>
<accession>A0ABP8FC38</accession>
<organism evidence="11 12">
    <name type="scientific">Compostibacter hankyongensis</name>
    <dbReference type="NCBI Taxonomy" id="1007089"/>
    <lineage>
        <taxon>Bacteria</taxon>
        <taxon>Pseudomonadati</taxon>
        <taxon>Bacteroidota</taxon>
        <taxon>Chitinophagia</taxon>
        <taxon>Chitinophagales</taxon>
        <taxon>Chitinophagaceae</taxon>
        <taxon>Compostibacter</taxon>
    </lineage>
</organism>
<keyword evidence="4 7" id="KW-1133">Transmembrane helix</keyword>
<evidence type="ECO:0000259" key="10">
    <source>
        <dbReference type="Pfam" id="PF22744"/>
    </source>
</evidence>
<feature type="transmembrane region" description="Helical" evidence="7">
    <location>
        <begin position="206"/>
        <end position="223"/>
    </location>
</feature>
<dbReference type="InterPro" id="IPR054319">
    <property type="entry name" value="PspC-rel_ToastRack"/>
</dbReference>
<feature type="domain" description="Phage shock protein PspC N-terminal" evidence="8">
    <location>
        <begin position="175"/>
        <end position="258"/>
    </location>
</feature>
<dbReference type="Pfam" id="PF22571">
    <property type="entry name" value="LiaI-LiaF-TM_PspC"/>
    <property type="match status" value="1"/>
</dbReference>
<keyword evidence="12" id="KW-1185">Reference proteome</keyword>
<dbReference type="Pfam" id="PF22744">
    <property type="entry name" value="Toast-rack_PspC-Cterm"/>
    <property type="match status" value="1"/>
</dbReference>